<comment type="caution">
    <text evidence="2">The sequence shown here is derived from an EMBL/GenBank/DDBJ whole genome shotgun (WGS) entry which is preliminary data.</text>
</comment>
<dbReference type="RefSeq" id="WP_148622451.1">
    <property type="nucleotide sequence ID" value="NZ_SDGZ01000013.1"/>
</dbReference>
<proteinExistence type="predicted"/>
<dbReference type="Pfam" id="PF21821">
    <property type="entry name" value="Dit_like"/>
    <property type="match status" value="1"/>
</dbReference>
<keyword evidence="3" id="KW-1185">Reference proteome</keyword>
<feature type="domain" description="LysM" evidence="1">
    <location>
        <begin position="154"/>
        <end position="198"/>
    </location>
</feature>
<dbReference type="InterPro" id="IPR018392">
    <property type="entry name" value="LysM"/>
</dbReference>
<accession>A0A6C2C8E0</accession>
<protein>
    <submittedName>
        <fullName evidence="2">LysM peptidoglycan-binding domain-containing protein</fullName>
    </submittedName>
</protein>
<dbReference type="InterPro" id="IPR048494">
    <property type="entry name" value="Dit-like_N"/>
</dbReference>
<evidence type="ECO:0000313" key="2">
    <source>
        <dbReference type="EMBL" id="TYC49892.1"/>
    </source>
</evidence>
<gene>
    <name evidence="2" type="ORF">ESZ50_04690</name>
</gene>
<organism evidence="2 3">
    <name type="scientific">Weissella muntiaci</name>
    <dbReference type="NCBI Taxonomy" id="2508881"/>
    <lineage>
        <taxon>Bacteria</taxon>
        <taxon>Bacillati</taxon>
        <taxon>Bacillota</taxon>
        <taxon>Bacilli</taxon>
        <taxon>Lactobacillales</taxon>
        <taxon>Lactobacillaceae</taxon>
        <taxon>Weissella</taxon>
    </lineage>
</organism>
<dbReference type="Proteomes" id="UP000371977">
    <property type="component" value="Unassembled WGS sequence"/>
</dbReference>
<dbReference type="InterPro" id="IPR036779">
    <property type="entry name" value="LysM_dom_sf"/>
</dbReference>
<evidence type="ECO:0000313" key="3">
    <source>
        <dbReference type="Proteomes" id="UP000371977"/>
    </source>
</evidence>
<dbReference type="OrthoDB" id="2969869at2"/>
<name>A0A6C2C8E0_9LACO</name>
<dbReference type="SUPFAM" id="SSF54106">
    <property type="entry name" value="LysM domain"/>
    <property type="match status" value="1"/>
</dbReference>
<dbReference type="EMBL" id="SDGZ01000013">
    <property type="protein sequence ID" value="TYC49892.1"/>
    <property type="molecule type" value="Genomic_DNA"/>
</dbReference>
<reference evidence="2 3" key="1">
    <citation type="submission" date="2019-01" db="EMBL/GenBank/DDBJ databases">
        <title>Weissella sp. nov., a novel lactic acid bacterium isolated from animal feces.</title>
        <authorList>
            <person name="Wang L.-T."/>
        </authorList>
    </citation>
    <scope>NUCLEOTIDE SEQUENCE [LARGE SCALE GENOMIC DNA]</scope>
    <source>
        <strain evidence="2 3">8H-2</strain>
    </source>
</reference>
<dbReference type="AlphaFoldDB" id="A0A6C2C8E0"/>
<evidence type="ECO:0000259" key="1">
    <source>
        <dbReference type="PROSITE" id="PS51782"/>
    </source>
</evidence>
<dbReference type="PROSITE" id="PS51782">
    <property type="entry name" value="LYSM"/>
    <property type="match status" value="1"/>
</dbReference>
<sequence>MGADQHLVGFRMTEHPNSQNSVYIATDEDGESLSRQFDVAQNAVESGSAITDHIGMTEDSGTITGYLLGDGGNNVDGQNALAQLMLWQERGTVLQFFGRRFVAPMIISGIEHSYNNNAVNATKVSITWKFLRVVQRPEQIVVAVKKPVGDGDGVWVTVQPGNTYWGWMMQYGTPLDTLRGWNHWPDRFIPIGVRARVK</sequence>